<feature type="domain" description="Glycine dehydrogenase C-terminal" evidence="11">
    <location>
        <begin position="785"/>
        <end position="906"/>
    </location>
</feature>
<evidence type="ECO:0000256" key="7">
    <source>
        <dbReference type="ARBA" id="ARBA00049026"/>
    </source>
</evidence>
<evidence type="ECO:0000256" key="3">
    <source>
        <dbReference type="ARBA" id="ARBA00010756"/>
    </source>
</evidence>
<dbReference type="Gene3D" id="3.90.1150.10">
    <property type="entry name" value="Aspartate Aminotransferase, domain 1"/>
    <property type="match status" value="2"/>
</dbReference>
<dbReference type="InterPro" id="IPR049315">
    <property type="entry name" value="GDC-P_N"/>
</dbReference>
<dbReference type="HOGENOM" id="CLU_004620_3_2_3"/>
<keyword evidence="6 8" id="KW-0560">Oxidoreductase</keyword>
<dbReference type="PANTHER" id="PTHR11773:SF1">
    <property type="entry name" value="GLYCINE DEHYDROGENASE (DECARBOXYLATING), MITOCHONDRIAL"/>
    <property type="match status" value="1"/>
</dbReference>
<dbReference type="EC" id="1.4.4.2" evidence="8"/>
<evidence type="ECO:0000313" key="13">
    <source>
        <dbReference type="Proteomes" id="UP000000788"/>
    </source>
</evidence>
<evidence type="ECO:0000256" key="5">
    <source>
        <dbReference type="ARBA" id="ARBA00022898"/>
    </source>
</evidence>
<dbReference type="GO" id="GO:0019464">
    <property type="term" value="P:glycine decarboxylation via glycine cleavage system"/>
    <property type="evidence" value="ECO:0007669"/>
    <property type="project" value="UniProtKB-UniRule"/>
</dbReference>
<dbReference type="STRING" id="93059.P9211_17951"/>
<gene>
    <name evidence="8 12" type="primary">gcvP</name>
    <name evidence="12" type="ordered locus">P9211_17951</name>
</gene>
<dbReference type="PANTHER" id="PTHR11773">
    <property type="entry name" value="GLYCINE DEHYDROGENASE, DECARBOXYLATING"/>
    <property type="match status" value="1"/>
</dbReference>
<name>A9BDB3_PROM4</name>
<dbReference type="Gene3D" id="3.40.640.10">
    <property type="entry name" value="Type I PLP-dependent aspartate aminotransferase-like (Major domain)"/>
    <property type="match status" value="2"/>
</dbReference>
<evidence type="ECO:0000313" key="12">
    <source>
        <dbReference type="EMBL" id="ABX09726.1"/>
    </source>
</evidence>
<comment type="similarity">
    <text evidence="3 8">Belongs to the GcvP family.</text>
</comment>
<feature type="domain" description="Glycine cleavage system P-protein N-terminal" evidence="10">
    <location>
        <begin position="13"/>
        <end position="446"/>
    </location>
</feature>
<dbReference type="NCBIfam" id="TIGR00461">
    <property type="entry name" value="gcvP"/>
    <property type="match status" value="1"/>
</dbReference>
<dbReference type="FunFam" id="3.90.1150.10:FF:000007">
    <property type="entry name" value="Glycine dehydrogenase (decarboxylating), mitochondrial"/>
    <property type="match status" value="1"/>
</dbReference>
<evidence type="ECO:0000256" key="2">
    <source>
        <dbReference type="ARBA" id="ARBA00003788"/>
    </source>
</evidence>
<evidence type="ECO:0000256" key="6">
    <source>
        <dbReference type="ARBA" id="ARBA00023002"/>
    </source>
</evidence>
<feature type="modified residue" description="N6-(pyridoxal phosphate)lysine" evidence="8 9">
    <location>
        <position position="713"/>
    </location>
</feature>
<dbReference type="InterPro" id="IPR015422">
    <property type="entry name" value="PyrdxlP-dep_Trfase_small"/>
</dbReference>
<evidence type="ECO:0000256" key="8">
    <source>
        <dbReference type="HAMAP-Rule" id="MF_00711"/>
    </source>
</evidence>
<dbReference type="Proteomes" id="UP000000788">
    <property type="component" value="Chromosome"/>
</dbReference>
<comment type="cofactor">
    <cofactor evidence="1 8 9">
        <name>pyridoxal 5'-phosphate</name>
        <dbReference type="ChEBI" id="CHEBI:597326"/>
    </cofactor>
</comment>
<feature type="domain" description="Glycine cleavage system P-protein N-terminal" evidence="10">
    <location>
        <begin position="485"/>
        <end position="741"/>
    </location>
</feature>
<dbReference type="GO" id="GO:0030170">
    <property type="term" value="F:pyridoxal phosphate binding"/>
    <property type="evidence" value="ECO:0007669"/>
    <property type="project" value="TreeGrafter"/>
</dbReference>
<comment type="catalytic activity">
    <reaction evidence="7 8">
        <text>N(6)-[(R)-lipoyl]-L-lysyl-[glycine-cleavage complex H protein] + glycine + H(+) = N(6)-[(R)-S(8)-aminomethyldihydrolipoyl]-L-lysyl-[glycine-cleavage complex H protein] + CO2</text>
        <dbReference type="Rhea" id="RHEA:24304"/>
        <dbReference type="Rhea" id="RHEA-COMP:10494"/>
        <dbReference type="Rhea" id="RHEA-COMP:10495"/>
        <dbReference type="ChEBI" id="CHEBI:15378"/>
        <dbReference type="ChEBI" id="CHEBI:16526"/>
        <dbReference type="ChEBI" id="CHEBI:57305"/>
        <dbReference type="ChEBI" id="CHEBI:83099"/>
        <dbReference type="ChEBI" id="CHEBI:83143"/>
        <dbReference type="EC" id="1.4.4.2"/>
    </reaction>
</comment>
<dbReference type="SUPFAM" id="SSF53383">
    <property type="entry name" value="PLP-dependent transferases"/>
    <property type="match status" value="2"/>
</dbReference>
<comment type="function">
    <text evidence="2 8">The glycine cleavage system catalyzes the degradation of glycine. The P protein binds the alpha-amino group of glycine through its pyridoxal phosphate cofactor; CO(2) is released and the remaining methylamine moiety is then transferred to the lipoamide cofactor of the H protein.</text>
</comment>
<dbReference type="OrthoDB" id="9801272at2"/>
<dbReference type="eggNOG" id="COG1003">
    <property type="taxonomic scope" value="Bacteria"/>
</dbReference>
<dbReference type="KEGG" id="pmj:P9211_17951"/>
<dbReference type="NCBIfam" id="NF003346">
    <property type="entry name" value="PRK04366.1"/>
    <property type="match status" value="1"/>
</dbReference>
<dbReference type="CDD" id="cd00613">
    <property type="entry name" value="GDC-P"/>
    <property type="match status" value="2"/>
</dbReference>
<dbReference type="InterPro" id="IPR003437">
    <property type="entry name" value="GcvP"/>
</dbReference>
<evidence type="ECO:0000259" key="11">
    <source>
        <dbReference type="Pfam" id="PF21478"/>
    </source>
</evidence>
<keyword evidence="13" id="KW-1185">Reference proteome</keyword>
<dbReference type="GO" id="GO:0005829">
    <property type="term" value="C:cytosol"/>
    <property type="evidence" value="ECO:0007669"/>
    <property type="project" value="TreeGrafter"/>
</dbReference>
<reference evidence="12 13" key="1">
    <citation type="journal article" date="2007" name="PLoS Genet.">
        <title>Patterns and implications of gene gain and loss in the evolution of Prochlorococcus.</title>
        <authorList>
            <person name="Kettler G.C."/>
            <person name="Martiny A.C."/>
            <person name="Huang K."/>
            <person name="Zucker J."/>
            <person name="Coleman M.L."/>
            <person name="Rodrigue S."/>
            <person name="Chen F."/>
            <person name="Lapidus A."/>
            <person name="Ferriera S."/>
            <person name="Johnson J."/>
            <person name="Steglich C."/>
            <person name="Church G.M."/>
            <person name="Richardson P."/>
            <person name="Chisholm S.W."/>
        </authorList>
    </citation>
    <scope>NUCLEOTIDE SEQUENCE [LARGE SCALE GENOMIC DNA]</scope>
    <source>
        <strain evidence="13">MIT 9211</strain>
    </source>
</reference>
<dbReference type="FunFam" id="3.40.640.10:FF:000007">
    <property type="entry name" value="glycine dehydrogenase (Decarboxylating), mitochondrial"/>
    <property type="match status" value="1"/>
</dbReference>
<evidence type="ECO:0000259" key="10">
    <source>
        <dbReference type="Pfam" id="PF02347"/>
    </source>
</evidence>
<evidence type="ECO:0000256" key="1">
    <source>
        <dbReference type="ARBA" id="ARBA00001933"/>
    </source>
</evidence>
<evidence type="ECO:0000256" key="4">
    <source>
        <dbReference type="ARBA" id="ARBA00011690"/>
    </source>
</evidence>
<dbReference type="GO" id="GO:0016594">
    <property type="term" value="F:glycine binding"/>
    <property type="evidence" value="ECO:0007669"/>
    <property type="project" value="TreeGrafter"/>
</dbReference>
<accession>A9BDB3</accession>
<keyword evidence="5 8" id="KW-0663">Pyridoxal phosphate</keyword>
<dbReference type="Pfam" id="PF21478">
    <property type="entry name" value="GcvP2_C"/>
    <property type="match status" value="1"/>
</dbReference>
<sequence>MIRQFSDCEEFCDRHIGIDACAQESMLAALGFTDLEDFVASVIPNQILNQNSSSNLLSKGSNELQALEQLNEIARKNIVNRSLIGLGYFGTLMPPAIKRNILENPAWYSSYTPYQAEISQGRLEALFNFQTLISELTGLPISNASLLDEATAAAEAMSLSLLVHKASHARKFFVDQAVFPQTIEVLRTRAEPLNIVLEQIDPRNCEIDEKVFGLLIQLPGSDGRLWDPSLAIEKAHRVGALATVAIDPLAQVLLKPVGELGADIAIGSSQRFGVPMGFGGPHAAFFATKETFKRQVPGRLVGQSVDQDGQIALRLALQTREQHIRRDKATSNICTAQVLLAIIASFYAIYHGPEGLEAIAKRIACFRKRLEDVLRILGYPLEPISGFDTISVNCEEATEIHKLAALKGFNFRILPLGASIEKATGFAISLDELSNEEEINSLSEIFAKVKGEVYKTPSTCDLNIEDCLSELPLRQTPWLNQKVFHSFRSETELIRYIQLLASKDFSLVHGMIPLGSCTMKLNATAELIPVSWKEFSSIHPLAPIEQSQGYEQLIKELESWLSELTGFNGASLQPNAGSQGEYAGLLVIREWHKSRGHQNRNVCLIPTSAHGTNPASAVMSGFRVVSIICDEQGNIDLRDLVQKVEVHSSELAALMITYPSTHGVFEPKIREICELVHDHGGQVYLDGANLNAQVGLCKPGEYGADVCHLNLHKTFCIPHGGGGPGVGPIAVAKHLLPYLPGHPFRKCGGVNSIGAVSAAPFGSASILPISWMYIRMMGLNGLRKASSVAILSANYLASRLDPYYPILFRGPNGNVAHECILDLRPIKTKTGIEVDDIAKRLMDYGFHAPTVSWPVAGTLMVEPTESESLAELDRFCDAMISIRKEIEAIESGDSDLNNNVLRLSPHTLQTVTSEDWDRPYSRQQAAFPLKGQIKNKFWPAVSRIDNAFGDRNLVCSCPSMEDFAEN</sequence>
<protein>
    <recommendedName>
        <fullName evidence="8">Glycine dehydrogenase (decarboxylating)</fullName>
        <ecNumber evidence="8">1.4.4.2</ecNumber>
    </recommendedName>
    <alternativeName>
        <fullName evidence="8">Glycine cleavage system P-protein</fullName>
    </alternativeName>
    <alternativeName>
        <fullName evidence="8">Glycine decarboxylase</fullName>
    </alternativeName>
    <alternativeName>
        <fullName evidence="8">Glycine dehydrogenase (aminomethyl-transferring)</fullName>
    </alternativeName>
</protein>
<dbReference type="GO" id="GO:0005960">
    <property type="term" value="C:glycine cleavage complex"/>
    <property type="evidence" value="ECO:0007669"/>
    <property type="project" value="TreeGrafter"/>
</dbReference>
<evidence type="ECO:0000256" key="9">
    <source>
        <dbReference type="PIRSR" id="PIRSR603437-50"/>
    </source>
</evidence>
<dbReference type="eggNOG" id="COG0403">
    <property type="taxonomic scope" value="Bacteria"/>
</dbReference>
<comment type="subunit">
    <text evidence="4 8">The glycine cleavage system is composed of four proteins: P, T, L and H.</text>
</comment>
<dbReference type="InterPro" id="IPR015421">
    <property type="entry name" value="PyrdxlP-dep_Trfase_major"/>
</dbReference>
<organism evidence="12 13">
    <name type="scientific">Prochlorococcus marinus (strain MIT 9211)</name>
    <dbReference type="NCBI Taxonomy" id="93059"/>
    <lineage>
        <taxon>Bacteria</taxon>
        <taxon>Bacillati</taxon>
        <taxon>Cyanobacteriota</taxon>
        <taxon>Cyanophyceae</taxon>
        <taxon>Synechococcales</taxon>
        <taxon>Prochlorococcaceae</taxon>
        <taxon>Prochlorococcus</taxon>
    </lineage>
</organism>
<dbReference type="InterPro" id="IPR015424">
    <property type="entry name" value="PyrdxlP-dep_Trfase"/>
</dbReference>
<dbReference type="GO" id="GO:0004375">
    <property type="term" value="F:glycine dehydrogenase (decarboxylating) activity"/>
    <property type="evidence" value="ECO:0007669"/>
    <property type="project" value="UniProtKB-EC"/>
</dbReference>
<dbReference type="RefSeq" id="WP_012196346.1">
    <property type="nucleotide sequence ID" value="NC_009976.1"/>
</dbReference>
<dbReference type="Pfam" id="PF02347">
    <property type="entry name" value="GDC-P"/>
    <property type="match status" value="2"/>
</dbReference>
<dbReference type="AlphaFoldDB" id="A9BDB3"/>
<dbReference type="HAMAP" id="MF_00711">
    <property type="entry name" value="GcvP"/>
    <property type="match status" value="1"/>
</dbReference>
<dbReference type="EMBL" id="CP000878">
    <property type="protein sequence ID" value="ABX09726.1"/>
    <property type="molecule type" value="Genomic_DNA"/>
</dbReference>
<dbReference type="InterPro" id="IPR020581">
    <property type="entry name" value="GDC_P"/>
</dbReference>
<dbReference type="FunFam" id="3.40.640.10:FF:000005">
    <property type="entry name" value="Glycine dehydrogenase (decarboxylating), mitochondrial"/>
    <property type="match status" value="1"/>
</dbReference>
<dbReference type="InterPro" id="IPR049316">
    <property type="entry name" value="GDC-P_C"/>
</dbReference>
<proteinExistence type="inferred from homology"/>